<feature type="compositionally biased region" description="Low complexity" evidence="1">
    <location>
        <begin position="104"/>
        <end position="114"/>
    </location>
</feature>
<organism evidence="2 3">
    <name type="scientific">Neolentinus lepideus HHB14362 ss-1</name>
    <dbReference type="NCBI Taxonomy" id="1314782"/>
    <lineage>
        <taxon>Eukaryota</taxon>
        <taxon>Fungi</taxon>
        <taxon>Dikarya</taxon>
        <taxon>Basidiomycota</taxon>
        <taxon>Agaricomycotina</taxon>
        <taxon>Agaricomycetes</taxon>
        <taxon>Gloeophyllales</taxon>
        <taxon>Gloeophyllaceae</taxon>
        <taxon>Neolentinus</taxon>
    </lineage>
</organism>
<accession>A0A165P7D9</accession>
<dbReference type="AlphaFoldDB" id="A0A165P7D9"/>
<evidence type="ECO:0000313" key="2">
    <source>
        <dbReference type="EMBL" id="KZT20629.1"/>
    </source>
</evidence>
<feature type="region of interest" description="Disordered" evidence="1">
    <location>
        <begin position="144"/>
        <end position="188"/>
    </location>
</feature>
<dbReference type="InParanoid" id="A0A165P7D9"/>
<proteinExistence type="predicted"/>
<name>A0A165P7D9_9AGAM</name>
<evidence type="ECO:0000256" key="1">
    <source>
        <dbReference type="SAM" id="MobiDB-lite"/>
    </source>
</evidence>
<feature type="region of interest" description="Disordered" evidence="1">
    <location>
        <begin position="1"/>
        <end position="129"/>
    </location>
</feature>
<evidence type="ECO:0000313" key="3">
    <source>
        <dbReference type="Proteomes" id="UP000076761"/>
    </source>
</evidence>
<keyword evidence="3" id="KW-1185">Reference proteome</keyword>
<feature type="compositionally biased region" description="Polar residues" evidence="1">
    <location>
        <begin position="156"/>
        <end position="165"/>
    </location>
</feature>
<dbReference type="EMBL" id="KV425617">
    <property type="protein sequence ID" value="KZT20629.1"/>
    <property type="molecule type" value="Genomic_DNA"/>
</dbReference>
<dbReference type="Proteomes" id="UP000076761">
    <property type="component" value="Unassembled WGS sequence"/>
</dbReference>
<protein>
    <submittedName>
        <fullName evidence="2">Uncharacterized protein</fullName>
    </submittedName>
</protein>
<reference evidence="2 3" key="1">
    <citation type="journal article" date="2016" name="Mol. Biol. Evol.">
        <title>Comparative Genomics of Early-Diverging Mushroom-Forming Fungi Provides Insights into the Origins of Lignocellulose Decay Capabilities.</title>
        <authorList>
            <person name="Nagy L.G."/>
            <person name="Riley R."/>
            <person name="Tritt A."/>
            <person name="Adam C."/>
            <person name="Daum C."/>
            <person name="Floudas D."/>
            <person name="Sun H."/>
            <person name="Yadav J.S."/>
            <person name="Pangilinan J."/>
            <person name="Larsson K.H."/>
            <person name="Matsuura K."/>
            <person name="Barry K."/>
            <person name="Labutti K."/>
            <person name="Kuo R."/>
            <person name="Ohm R.A."/>
            <person name="Bhattacharya S.S."/>
            <person name="Shirouzu T."/>
            <person name="Yoshinaga Y."/>
            <person name="Martin F.M."/>
            <person name="Grigoriev I.V."/>
            <person name="Hibbett D.S."/>
        </authorList>
    </citation>
    <scope>NUCLEOTIDE SEQUENCE [LARGE SCALE GENOMIC DNA]</scope>
    <source>
        <strain evidence="2 3">HHB14362 ss-1</strain>
    </source>
</reference>
<sequence length="188" mass="20500">MRGRSFWHPQSKAQKKSRAGGSLRPGEDALGGAKRKSARADEVTRGRCLGVVEHTRLRFPSSMSGRTCPRSPPGHNKLTYQCGWKRGPRSAGGGGCGNSDREGPPQQRRPSRSPTTANKSGWAAPSTKQTVAIHSGIPRSLLEHGLREERRGRSFATRNLESSGSLRPHKNTEESARGRTAKVTREIL</sequence>
<gene>
    <name evidence="2" type="ORF">NEOLEDRAFT_1151204</name>
</gene>
<feature type="compositionally biased region" description="Basic and acidic residues" evidence="1">
    <location>
        <begin position="170"/>
        <end position="188"/>
    </location>
</feature>